<dbReference type="GO" id="GO:0003995">
    <property type="term" value="F:acyl-CoA dehydrogenase activity"/>
    <property type="evidence" value="ECO:0007669"/>
    <property type="project" value="TreeGrafter"/>
</dbReference>
<evidence type="ECO:0000313" key="16">
    <source>
        <dbReference type="Proteomes" id="UP000606786"/>
    </source>
</evidence>
<keyword evidence="5 9" id="KW-0274">FAD</keyword>
<evidence type="ECO:0000256" key="9">
    <source>
        <dbReference type="RuleBase" id="RU362125"/>
    </source>
</evidence>
<evidence type="ECO:0000256" key="7">
    <source>
        <dbReference type="ARBA" id="ARBA00023002"/>
    </source>
</evidence>
<dbReference type="InterPro" id="IPR006091">
    <property type="entry name" value="Acyl-CoA_Oxase/DH_mid-dom"/>
</dbReference>
<dbReference type="Pfam" id="PF02770">
    <property type="entry name" value="Acyl-CoA_dh_M"/>
    <property type="match status" value="1"/>
</dbReference>
<evidence type="ECO:0000259" key="12">
    <source>
        <dbReference type="Pfam" id="PF02770"/>
    </source>
</evidence>
<proteinExistence type="inferred from homology"/>
<evidence type="ECO:0000256" key="10">
    <source>
        <dbReference type="SAM" id="MobiDB-lite"/>
    </source>
</evidence>
<protein>
    <submittedName>
        <fullName evidence="15">(Mediterranean fruit fly) hypothetical protein</fullName>
    </submittedName>
</protein>
<feature type="domain" description="Acyl-CoA dehydrogenase/oxidase N-terminal" evidence="13">
    <location>
        <begin position="120"/>
        <end position="214"/>
    </location>
</feature>
<evidence type="ECO:0000256" key="8">
    <source>
        <dbReference type="ARBA" id="ARBA00023128"/>
    </source>
</evidence>
<dbReference type="Pfam" id="PF21343">
    <property type="entry name" value="ACAD9-ACADV_C"/>
    <property type="match status" value="1"/>
</dbReference>
<comment type="similarity">
    <text evidence="3 9">Belongs to the acyl-CoA dehydrogenase family.</text>
</comment>
<dbReference type="AlphaFoldDB" id="A0A811VEB7"/>
<evidence type="ECO:0000256" key="1">
    <source>
        <dbReference type="ARBA" id="ARBA00001974"/>
    </source>
</evidence>
<keyword evidence="6" id="KW-0809">Transit peptide</keyword>
<comment type="cofactor">
    <cofactor evidence="1 9">
        <name>FAD</name>
        <dbReference type="ChEBI" id="CHEBI:57692"/>
    </cofactor>
</comment>
<gene>
    <name evidence="15" type="ORF">CCAP1982_LOCUS21438</name>
</gene>
<keyword evidence="7 9" id="KW-0560">Oxidoreductase</keyword>
<dbReference type="InterPro" id="IPR013786">
    <property type="entry name" value="AcylCoA_DH/ox_N"/>
</dbReference>
<dbReference type="Proteomes" id="UP000606786">
    <property type="component" value="Unassembled WGS sequence"/>
</dbReference>
<comment type="caution">
    <text evidence="15">The sequence shown here is derived from an EMBL/GenBank/DDBJ whole genome shotgun (WGS) entry which is preliminary data.</text>
</comment>
<dbReference type="GO" id="GO:0006631">
    <property type="term" value="P:fatty acid metabolic process"/>
    <property type="evidence" value="ECO:0007669"/>
    <property type="project" value="UniProtKB-ARBA"/>
</dbReference>
<name>A0A811VEB7_CERCA</name>
<evidence type="ECO:0000313" key="15">
    <source>
        <dbReference type="EMBL" id="CAD7013371.1"/>
    </source>
</evidence>
<organism evidence="15 16">
    <name type="scientific">Ceratitis capitata</name>
    <name type="common">Mediterranean fruit fly</name>
    <name type="synonym">Tephritis capitata</name>
    <dbReference type="NCBI Taxonomy" id="7213"/>
    <lineage>
        <taxon>Eukaryota</taxon>
        <taxon>Metazoa</taxon>
        <taxon>Ecdysozoa</taxon>
        <taxon>Arthropoda</taxon>
        <taxon>Hexapoda</taxon>
        <taxon>Insecta</taxon>
        <taxon>Pterygota</taxon>
        <taxon>Neoptera</taxon>
        <taxon>Endopterygota</taxon>
        <taxon>Diptera</taxon>
        <taxon>Brachycera</taxon>
        <taxon>Muscomorpha</taxon>
        <taxon>Tephritoidea</taxon>
        <taxon>Tephritidae</taxon>
        <taxon>Ceratitis</taxon>
        <taxon>Ceratitis</taxon>
    </lineage>
</organism>
<dbReference type="PANTHER" id="PTHR43884:SF9">
    <property type="entry name" value="COMPLEX I ASSEMBLY FACTOR ACAD9, MITOCHONDRIAL"/>
    <property type="match status" value="1"/>
</dbReference>
<feature type="domain" description="ACAD9/ACADV-like C-terminal" evidence="14">
    <location>
        <begin position="536"/>
        <end position="655"/>
    </location>
</feature>
<dbReference type="InterPro" id="IPR049448">
    <property type="entry name" value="ACAD9/ACADV-like_C"/>
</dbReference>
<dbReference type="Gene3D" id="1.10.540.10">
    <property type="entry name" value="Acyl-CoA dehydrogenase/oxidase, N-terminal domain"/>
    <property type="match status" value="1"/>
</dbReference>
<keyword evidence="16" id="KW-1185">Reference proteome</keyword>
<evidence type="ECO:0000256" key="3">
    <source>
        <dbReference type="ARBA" id="ARBA00009347"/>
    </source>
</evidence>
<dbReference type="PANTHER" id="PTHR43884">
    <property type="entry name" value="ACYL-COA DEHYDROGENASE"/>
    <property type="match status" value="1"/>
</dbReference>
<dbReference type="InterPro" id="IPR009075">
    <property type="entry name" value="AcylCo_DH/oxidase_C"/>
</dbReference>
<evidence type="ECO:0000259" key="11">
    <source>
        <dbReference type="Pfam" id="PF00441"/>
    </source>
</evidence>
<sequence length="665" mass="73662">MLRLRYTLRRIVQQKCAKNVEYVNGKSVRAVSTAVGRYNQSTTKATSFDSTTDEDAVDQSRRTGTGVKMAPDTGKLRSRQPLVKNFFVGVVDKEMLGFPEVVQREEMVRIENEKLPLTNFFADNVNNAIIDRTRQIPTEVVDAVRQLGLYGINVPQDFEGKGLGWTASLMLTEPESNSANVALGLLSHRVIIDLLKEVGSSEQQQRFLPQLVNGSQVGVEAIFEYDIAENDLFNTTAVYEPEAKEWVLSGSKAYAVTGPFATSDATPLFLVIAQTRRLSVKGDAARSTTIFLVDGNTPGVKLGEQHLTIGCRGLQISRVEFEQVRLPESCVVGIANEGNSVAEVLLRSGRLRNALLGLGIAKQLVNNMTMYCIENQQCNVPLKDMEILQMHLSKASCATYAIESMIYMTAGILDEFASPDVAIEAAITKYYSLTQLRNIAGKCMDIIGPKSLLSGLETEVLFRDAAQLYTQGESMDTMRLYIALTGLQHAGGLLSDTVRMQRNPLFHPGHILSKFLQSSNIDNPKTKMRLNENVHPSLEPAAQCVEHSVARLQMCVELLLTRYGSAVVEKHHDMQRLTDIAATIYAMFASLARASRSYCIGLQLADYELVLASAVCTHGRDKVQKLCNELFNGQYVNNDSNLERVAKQVFKSKGYFPVHPTTYNF</sequence>
<dbReference type="Pfam" id="PF02771">
    <property type="entry name" value="Acyl-CoA_dh_N"/>
    <property type="match status" value="1"/>
</dbReference>
<keyword evidence="4 9" id="KW-0285">Flavoprotein</keyword>
<reference evidence="15" key="1">
    <citation type="submission" date="2020-11" db="EMBL/GenBank/DDBJ databases">
        <authorList>
            <person name="Whitehead M."/>
        </authorList>
    </citation>
    <scope>NUCLEOTIDE SEQUENCE</scope>
    <source>
        <strain evidence="15">EGII</strain>
    </source>
</reference>
<dbReference type="EMBL" id="CAJHJT010000056">
    <property type="protein sequence ID" value="CAD7013371.1"/>
    <property type="molecule type" value="Genomic_DNA"/>
</dbReference>
<dbReference type="GO" id="GO:0050660">
    <property type="term" value="F:flavin adenine dinucleotide binding"/>
    <property type="evidence" value="ECO:0007669"/>
    <property type="project" value="InterPro"/>
</dbReference>
<dbReference type="InterPro" id="IPR046373">
    <property type="entry name" value="Acyl-CoA_Oxase/DH_mid-dom_sf"/>
</dbReference>
<evidence type="ECO:0000256" key="4">
    <source>
        <dbReference type="ARBA" id="ARBA00022630"/>
    </source>
</evidence>
<feature type="domain" description="Acyl-CoA oxidase/dehydrogenase middle" evidence="12">
    <location>
        <begin position="233"/>
        <end position="324"/>
    </location>
</feature>
<comment type="subcellular location">
    <subcellularLocation>
        <location evidence="2">Mitochondrion</location>
    </subcellularLocation>
</comment>
<dbReference type="InterPro" id="IPR037069">
    <property type="entry name" value="AcylCoA_DH/ox_N_sf"/>
</dbReference>
<dbReference type="SUPFAM" id="SSF47203">
    <property type="entry name" value="Acyl-CoA dehydrogenase C-terminal domain-like"/>
    <property type="match status" value="1"/>
</dbReference>
<dbReference type="InterPro" id="IPR009100">
    <property type="entry name" value="AcylCoA_DH/oxidase_NM_dom_sf"/>
</dbReference>
<evidence type="ECO:0000256" key="2">
    <source>
        <dbReference type="ARBA" id="ARBA00004173"/>
    </source>
</evidence>
<dbReference type="Gene3D" id="2.40.110.10">
    <property type="entry name" value="Butyryl-CoA Dehydrogenase, subunit A, domain 2"/>
    <property type="match status" value="1"/>
</dbReference>
<keyword evidence="8" id="KW-0496">Mitochondrion</keyword>
<dbReference type="InterPro" id="IPR036250">
    <property type="entry name" value="AcylCo_DH-like_C"/>
</dbReference>
<dbReference type="Gene3D" id="1.20.140.10">
    <property type="entry name" value="Butyryl-CoA Dehydrogenase, subunit A, domain 3"/>
    <property type="match status" value="2"/>
</dbReference>
<evidence type="ECO:0000256" key="5">
    <source>
        <dbReference type="ARBA" id="ARBA00022827"/>
    </source>
</evidence>
<evidence type="ECO:0000259" key="13">
    <source>
        <dbReference type="Pfam" id="PF02771"/>
    </source>
</evidence>
<dbReference type="SUPFAM" id="SSF56645">
    <property type="entry name" value="Acyl-CoA dehydrogenase NM domain-like"/>
    <property type="match status" value="1"/>
</dbReference>
<evidence type="ECO:0000256" key="6">
    <source>
        <dbReference type="ARBA" id="ARBA00022946"/>
    </source>
</evidence>
<feature type="region of interest" description="Disordered" evidence="10">
    <location>
        <begin position="43"/>
        <end position="73"/>
    </location>
</feature>
<accession>A0A811VEB7</accession>
<evidence type="ECO:0000259" key="14">
    <source>
        <dbReference type="Pfam" id="PF21343"/>
    </source>
</evidence>
<dbReference type="Pfam" id="PF00441">
    <property type="entry name" value="Acyl-CoA_dh_1"/>
    <property type="match status" value="1"/>
</dbReference>
<feature type="domain" description="Acyl-CoA dehydrogenase/oxidase C-terminal" evidence="11">
    <location>
        <begin position="336"/>
        <end position="468"/>
    </location>
</feature>
<dbReference type="GO" id="GO:0005739">
    <property type="term" value="C:mitochondrion"/>
    <property type="evidence" value="ECO:0007669"/>
    <property type="project" value="UniProtKB-SubCell"/>
</dbReference>
<dbReference type="OrthoDB" id="354at2759"/>